<keyword evidence="8 15" id="KW-0479">Metal-binding</keyword>
<dbReference type="PANTHER" id="PTHR13697">
    <property type="entry name" value="PHOSPHOFRUCTOKINASE"/>
    <property type="match status" value="1"/>
</dbReference>
<dbReference type="HAMAP" id="MF_00339">
    <property type="entry name" value="Phosphofructokinase_I_B1"/>
    <property type="match status" value="1"/>
</dbReference>
<dbReference type="EC" id="2.7.1.11" evidence="15"/>
<comment type="similarity">
    <text evidence="15">Belongs to the phosphofructokinase type A (PFKA) family. ATP-dependent PFK group I subfamily. Prokaryotic clade 'B1' sub-subfamily.</text>
</comment>
<dbReference type="AlphaFoldDB" id="A0A921SZV4"/>
<feature type="binding site" description="in other chain" evidence="15">
    <location>
        <begin position="213"/>
        <end position="215"/>
    </location>
    <ligand>
        <name>ADP</name>
        <dbReference type="ChEBI" id="CHEBI:456216"/>
        <note>allosteric activator; ligand shared between dimeric partners</note>
    </ligand>
</feature>
<dbReference type="GO" id="GO:0030388">
    <property type="term" value="P:fructose 1,6-bisphosphate metabolic process"/>
    <property type="evidence" value="ECO:0007669"/>
    <property type="project" value="TreeGrafter"/>
</dbReference>
<feature type="binding site" evidence="15">
    <location>
        <position position="162"/>
    </location>
    <ligand>
        <name>substrate</name>
        <note>ligand shared between dimeric partners</note>
    </ligand>
</feature>
<dbReference type="InterPro" id="IPR015912">
    <property type="entry name" value="Phosphofructokinase_CS"/>
</dbReference>
<dbReference type="Proteomes" id="UP000776700">
    <property type="component" value="Unassembled WGS sequence"/>
</dbReference>
<evidence type="ECO:0000256" key="12">
    <source>
        <dbReference type="ARBA" id="ARBA00022842"/>
    </source>
</evidence>
<dbReference type="PROSITE" id="PS00433">
    <property type="entry name" value="PHOSPHOFRUCTOKINASE"/>
    <property type="match status" value="1"/>
</dbReference>
<feature type="binding site" description="in other chain" evidence="15">
    <location>
        <begin position="169"/>
        <end position="171"/>
    </location>
    <ligand>
        <name>substrate</name>
        <note>ligand shared between dimeric partners</note>
    </ligand>
</feature>
<comment type="caution">
    <text evidence="17">The sequence shown here is derived from an EMBL/GenBank/DDBJ whole genome shotgun (WGS) entry which is preliminary data.</text>
</comment>
<dbReference type="GO" id="GO:0006002">
    <property type="term" value="P:fructose 6-phosphate metabolic process"/>
    <property type="evidence" value="ECO:0007669"/>
    <property type="project" value="UniProtKB-UniRule"/>
</dbReference>
<feature type="binding site" evidence="15">
    <location>
        <begin position="72"/>
        <end position="73"/>
    </location>
    <ligand>
        <name>ATP</name>
        <dbReference type="ChEBI" id="CHEBI:30616"/>
    </ligand>
</feature>
<organism evidence="17 18">
    <name type="scientific">Romboutsia timonensis</name>
    <dbReference type="NCBI Taxonomy" id="1776391"/>
    <lineage>
        <taxon>Bacteria</taxon>
        <taxon>Bacillati</taxon>
        <taxon>Bacillota</taxon>
        <taxon>Clostridia</taxon>
        <taxon>Peptostreptococcales</taxon>
        <taxon>Peptostreptococcaceae</taxon>
        <taxon>Romboutsia</taxon>
    </lineage>
</organism>
<evidence type="ECO:0000256" key="3">
    <source>
        <dbReference type="ARBA" id="ARBA00004496"/>
    </source>
</evidence>
<evidence type="ECO:0000256" key="9">
    <source>
        <dbReference type="ARBA" id="ARBA00022741"/>
    </source>
</evidence>
<evidence type="ECO:0000256" key="6">
    <source>
        <dbReference type="ARBA" id="ARBA00022533"/>
    </source>
</evidence>
<proteinExistence type="inferred from homology"/>
<feature type="domain" description="Phosphofructokinase" evidence="16">
    <location>
        <begin position="4"/>
        <end position="275"/>
    </location>
</feature>
<dbReference type="EMBL" id="DYUB01000264">
    <property type="protein sequence ID" value="HJG97121.1"/>
    <property type="molecule type" value="Genomic_DNA"/>
</dbReference>
<dbReference type="InterPro" id="IPR012828">
    <property type="entry name" value="PFKA_ATP_prok"/>
</dbReference>
<evidence type="ECO:0000256" key="10">
    <source>
        <dbReference type="ARBA" id="ARBA00022777"/>
    </source>
</evidence>
<reference evidence="17" key="1">
    <citation type="journal article" date="2021" name="PeerJ">
        <title>Extensive microbial diversity within the chicken gut microbiome revealed by metagenomics and culture.</title>
        <authorList>
            <person name="Gilroy R."/>
            <person name="Ravi A."/>
            <person name="Getino M."/>
            <person name="Pursley I."/>
            <person name="Horton D.L."/>
            <person name="Alikhan N.F."/>
            <person name="Baker D."/>
            <person name="Gharbi K."/>
            <person name="Hall N."/>
            <person name="Watson M."/>
            <person name="Adriaenssens E.M."/>
            <person name="Foster-Nyarko E."/>
            <person name="Jarju S."/>
            <person name="Secka A."/>
            <person name="Antonio M."/>
            <person name="Oren A."/>
            <person name="Chaudhuri R.R."/>
            <person name="La Ragione R."/>
            <person name="Hildebrand F."/>
            <person name="Pallen M.J."/>
        </authorList>
    </citation>
    <scope>NUCLEOTIDE SEQUENCE</scope>
    <source>
        <strain evidence="17">1277</strain>
    </source>
</reference>
<dbReference type="FunFam" id="3.40.50.450:FF:000001">
    <property type="entry name" value="ATP-dependent 6-phosphofructokinase"/>
    <property type="match status" value="1"/>
</dbReference>
<dbReference type="InterPro" id="IPR022953">
    <property type="entry name" value="ATP_PFK"/>
</dbReference>
<dbReference type="GO" id="GO:0048029">
    <property type="term" value="F:monosaccharide binding"/>
    <property type="evidence" value="ECO:0007669"/>
    <property type="project" value="TreeGrafter"/>
</dbReference>
<feature type="binding site" evidence="15">
    <location>
        <begin position="21"/>
        <end position="25"/>
    </location>
    <ligand>
        <name>ADP</name>
        <dbReference type="ChEBI" id="CHEBI:456216"/>
        <note>allosteric activator; ligand shared between dimeric partners</note>
    </ligand>
</feature>
<sequence length="319" mass="34335">MKTIGILTSGGDAPGMNAAIRAVVRSAIYYGCKVYGINRGYKGLIEEDIKEMNLSSVGDIIHRGGTILKSSRCEEFKTEEGRAIGVKVLKKYGIDCIVVIGGDGSFNGAQKLSELGFPAIGIPGTIDNDLAYTDYTIGFDTTQNTILDAIGKIRDTSSSHERVNIIEVMGRHCGDLALYAGLAGGAETVIVPEIDFKVEDVCNKLKTTQKRGKRHSIIVLAEGVGNAQDLGKEIIKETGADLRVTVLGHVQRGGSPTAFDRILASRMGVRAVELLLDGKAARVVGIKDNKIIDMDIHEALSMTKTFDKDTYEMVKILSI</sequence>
<evidence type="ECO:0000313" key="17">
    <source>
        <dbReference type="EMBL" id="HJG97121.1"/>
    </source>
</evidence>
<feature type="binding site" description="in other chain" evidence="15">
    <location>
        <begin position="249"/>
        <end position="252"/>
    </location>
    <ligand>
        <name>substrate</name>
        <note>ligand shared between dimeric partners</note>
    </ligand>
</feature>
<feature type="binding site" evidence="15">
    <location>
        <position position="103"/>
    </location>
    <ligand>
        <name>Mg(2+)</name>
        <dbReference type="ChEBI" id="CHEBI:18420"/>
        <note>catalytic</note>
    </ligand>
</feature>
<feature type="binding site" evidence="15">
    <location>
        <position position="243"/>
    </location>
    <ligand>
        <name>substrate</name>
        <note>ligand shared between dimeric partners</note>
    </ligand>
</feature>
<feature type="binding site" description="in other chain" evidence="15">
    <location>
        <position position="154"/>
    </location>
    <ligand>
        <name>ADP</name>
        <dbReference type="ChEBI" id="CHEBI:456216"/>
        <note>allosteric activator; ligand shared between dimeric partners</note>
    </ligand>
</feature>
<keyword evidence="12 15" id="KW-0460">Magnesium</keyword>
<evidence type="ECO:0000256" key="8">
    <source>
        <dbReference type="ARBA" id="ARBA00022723"/>
    </source>
</evidence>
<dbReference type="InterPro" id="IPR000023">
    <property type="entry name" value="Phosphofructokinase_dom"/>
</dbReference>
<feature type="binding site" description="in other chain" evidence="15">
    <location>
        <position position="222"/>
    </location>
    <ligand>
        <name>substrate</name>
        <note>ligand shared between dimeric partners</note>
    </ligand>
</feature>
<gene>
    <name evidence="15 17" type="primary">pfkA</name>
    <name evidence="17" type="ORF">K8V90_08485</name>
</gene>
<evidence type="ECO:0000256" key="14">
    <source>
        <dbReference type="ARBA" id="ARBA00048070"/>
    </source>
</evidence>
<comment type="caution">
    <text evidence="15">Lacks conserved residue(s) required for the propagation of feature annotation.</text>
</comment>
<evidence type="ECO:0000256" key="4">
    <source>
        <dbReference type="ARBA" id="ARBA00004679"/>
    </source>
</evidence>
<comment type="subcellular location">
    <subcellularLocation>
        <location evidence="3 15">Cytoplasm</location>
    </subcellularLocation>
</comment>
<feature type="binding site" description="in other chain" evidence="15">
    <location>
        <begin position="125"/>
        <end position="127"/>
    </location>
    <ligand>
        <name>substrate</name>
        <note>ligand shared between dimeric partners</note>
    </ligand>
</feature>
<dbReference type="InterPro" id="IPR035966">
    <property type="entry name" value="PKF_sf"/>
</dbReference>
<dbReference type="GO" id="GO:0070095">
    <property type="term" value="F:fructose-6-phosphate binding"/>
    <property type="evidence" value="ECO:0007669"/>
    <property type="project" value="TreeGrafter"/>
</dbReference>
<evidence type="ECO:0000256" key="7">
    <source>
        <dbReference type="ARBA" id="ARBA00022679"/>
    </source>
</evidence>
<evidence type="ECO:0000313" key="18">
    <source>
        <dbReference type="Proteomes" id="UP000776700"/>
    </source>
</evidence>
<comment type="subunit">
    <text evidence="15">Homotetramer.</text>
</comment>
<evidence type="ECO:0000256" key="5">
    <source>
        <dbReference type="ARBA" id="ARBA00022490"/>
    </source>
</evidence>
<comment type="pathway">
    <text evidence="4 15">Carbohydrate degradation; glycolysis; D-glyceraldehyde 3-phosphate and glycerone phosphate from D-glucose: step 3/4.</text>
</comment>
<dbReference type="Gene3D" id="3.40.50.450">
    <property type="match status" value="1"/>
</dbReference>
<protein>
    <recommendedName>
        <fullName evidence="15">ATP-dependent 6-phosphofructokinase</fullName>
        <shortName evidence="15">ATP-PFK</shortName>
        <shortName evidence="15">Phosphofructokinase</shortName>
        <ecNumber evidence="15">2.7.1.11</ecNumber>
    </recommendedName>
    <alternativeName>
        <fullName evidence="15">Phosphohexokinase</fullName>
    </alternativeName>
</protein>
<evidence type="ECO:0000256" key="11">
    <source>
        <dbReference type="ARBA" id="ARBA00022840"/>
    </source>
</evidence>
<dbReference type="GO" id="GO:0005524">
    <property type="term" value="F:ATP binding"/>
    <property type="evidence" value="ECO:0007669"/>
    <property type="project" value="UniProtKB-UniRule"/>
</dbReference>
<evidence type="ECO:0000259" key="16">
    <source>
        <dbReference type="Pfam" id="PF00365"/>
    </source>
</evidence>
<dbReference type="NCBIfam" id="TIGR02482">
    <property type="entry name" value="PFKA_ATP"/>
    <property type="match status" value="1"/>
</dbReference>
<keyword evidence="7 15" id="KW-0808">Transferase</keyword>
<name>A0A921SZV4_9FIRM</name>
<dbReference type="GO" id="GO:0042802">
    <property type="term" value="F:identical protein binding"/>
    <property type="evidence" value="ECO:0007669"/>
    <property type="project" value="TreeGrafter"/>
</dbReference>
<reference evidence="17" key="2">
    <citation type="submission" date="2021-09" db="EMBL/GenBank/DDBJ databases">
        <authorList>
            <person name="Gilroy R."/>
        </authorList>
    </citation>
    <scope>NUCLEOTIDE SEQUENCE</scope>
    <source>
        <strain evidence="17">1277</strain>
    </source>
</reference>
<comment type="activity regulation">
    <text evidence="15">Allosterically activated by ADP and other diphosphonucleosides, and allosterically inhibited by phosphoenolpyruvate.</text>
</comment>
<keyword evidence="11 15" id="KW-0067">ATP-binding</keyword>
<dbReference type="GO" id="GO:0046872">
    <property type="term" value="F:metal ion binding"/>
    <property type="evidence" value="ECO:0007669"/>
    <property type="project" value="UniProtKB-KW"/>
</dbReference>
<dbReference type="InterPro" id="IPR012003">
    <property type="entry name" value="ATP_PFK_prok-type"/>
</dbReference>
<keyword evidence="9 15" id="KW-0547">Nucleotide-binding</keyword>
<dbReference type="GO" id="GO:0005945">
    <property type="term" value="C:6-phosphofructokinase complex"/>
    <property type="evidence" value="ECO:0007669"/>
    <property type="project" value="TreeGrafter"/>
</dbReference>
<keyword evidence="6 15" id="KW-0021">Allosteric enzyme</keyword>
<dbReference type="FunFam" id="3.40.50.460:FF:000002">
    <property type="entry name" value="ATP-dependent 6-phosphofructokinase"/>
    <property type="match status" value="1"/>
</dbReference>
<feature type="active site" description="Proton acceptor" evidence="15">
    <location>
        <position position="127"/>
    </location>
</feature>
<dbReference type="GO" id="GO:0061621">
    <property type="term" value="P:canonical glycolysis"/>
    <property type="evidence" value="ECO:0007669"/>
    <property type="project" value="TreeGrafter"/>
</dbReference>
<accession>A0A921SZV4</accession>
<dbReference type="GO" id="GO:0003872">
    <property type="term" value="F:6-phosphofructokinase activity"/>
    <property type="evidence" value="ECO:0007669"/>
    <property type="project" value="UniProtKB-UniRule"/>
</dbReference>
<feature type="binding site" evidence="15">
    <location>
        <position position="11"/>
    </location>
    <ligand>
        <name>ATP</name>
        <dbReference type="ChEBI" id="CHEBI:30616"/>
    </ligand>
</feature>
<keyword evidence="5 15" id="KW-0963">Cytoplasm</keyword>
<evidence type="ECO:0000256" key="15">
    <source>
        <dbReference type="HAMAP-Rule" id="MF_00339"/>
    </source>
</evidence>
<dbReference type="SUPFAM" id="SSF53784">
    <property type="entry name" value="Phosphofructokinase"/>
    <property type="match status" value="1"/>
</dbReference>
<dbReference type="Gene3D" id="3.40.50.460">
    <property type="entry name" value="Phosphofructokinase domain"/>
    <property type="match status" value="1"/>
</dbReference>
<dbReference type="PIRSF" id="PIRSF000532">
    <property type="entry name" value="ATP_PFK_prok"/>
    <property type="match status" value="1"/>
</dbReference>
<comment type="function">
    <text evidence="2 15">Catalyzes the phosphorylation of D-fructose 6-phosphate to fructose 1,6-bisphosphate by ATP, the first committing step of glycolysis.</text>
</comment>
<evidence type="ECO:0000256" key="2">
    <source>
        <dbReference type="ARBA" id="ARBA00002659"/>
    </source>
</evidence>
<dbReference type="PRINTS" id="PR00476">
    <property type="entry name" value="PHFRCTKINASE"/>
</dbReference>
<feature type="binding site" description="in other chain" evidence="15">
    <location>
        <position position="211"/>
    </location>
    <ligand>
        <name>ADP</name>
        <dbReference type="ChEBI" id="CHEBI:456216"/>
        <note>allosteric activator; ligand shared between dimeric partners</note>
    </ligand>
</feature>
<keyword evidence="13 15" id="KW-0324">Glycolysis</keyword>
<feature type="binding site" description="in other chain" evidence="15">
    <location>
        <begin position="185"/>
        <end position="187"/>
    </location>
    <ligand>
        <name>ADP</name>
        <dbReference type="ChEBI" id="CHEBI:456216"/>
        <note>allosteric activator; ligand shared between dimeric partners</note>
    </ligand>
</feature>
<dbReference type="Pfam" id="PF00365">
    <property type="entry name" value="PFK"/>
    <property type="match status" value="1"/>
</dbReference>
<evidence type="ECO:0000256" key="13">
    <source>
        <dbReference type="ARBA" id="ARBA00023152"/>
    </source>
</evidence>
<comment type="cofactor">
    <cofactor evidence="1 15">
        <name>Mg(2+)</name>
        <dbReference type="ChEBI" id="CHEBI:18420"/>
    </cofactor>
</comment>
<feature type="binding site" evidence="15">
    <location>
        <begin position="102"/>
        <end position="105"/>
    </location>
    <ligand>
        <name>ATP</name>
        <dbReference type="ChEBI" id="CHEBI:30616"/>
    </ligand>
</feature>
<dbReference type="GO" id="GO:0016208">
    <property type="term" value="F:AMP binding"/>
    <property type="evidence" value="ECO:0007669"/>
    <property type="project" value="TreeGrafter"/>
</dbReference>
<comment type="catalytic activity">
    <reaction evidence="14 15">
        <text>beta-D-fructose 6-phosphate + ATP = beta-D-fructose 1,6-bisphosphate + ADP + H(+)</text>
        <dbReference type="Rhea" id="RHEA:16109"/>
        <dbReference type="ChEBI" id="CHEBI:15378"/>
        <dbReference type="ChEBI" id="CHEBI:30616"/>
        <dbReference type="ChEBI" id="CHEBI:32966"/>
        <dbReference type="ChEBI" id="CHEBI:57634"/>
        <dbReference type="ChEBI" id="CHEBI:456216"/>
        <dbReference type="EC" id="2.7.1.11"/>
    </reaction>
</comment>
<dbReference type="PANTHER" id="PTHR13697:SF4">
    <property type="entry name" value="ATP-DEPENDENT 6-PHOSPHOFRUCTOKINASE"/>
    <property type="match status" value="1"/>
</dbReference>
<dbReference type="NCBIfam" id="NF002872">
    <property type="entry name" value="PRK03202.1"/>
    <property type="match status" value="1"/>
</dbReference>
<keyword evidence="10 15" id="KW-0418">Kinase</keyword>
<evidence type="ECO:0000256" key="1">
    <source>
        <dbReference type="ARBA" id="ARBA00001946"/>
    </source>
</evidence>